<dbReference type="OrthoDB" id="2803164at2759"/>
<dbReference type="STRING" id="5627.A0A1C7M2K9"/>
<comment type="caution">
    <text evidence="1">The sequence shown here is derived from an EMBL/GenBank/DDBJ whole genome shotgun (WGS) entry which is preliminary data.</text>
</comment>
<reference evidence="1 2" key="1">
    <citation type="submission" date="2016-03" db="EMBL/GenBank/DDBJ databases">
        <title>Whole genome sequencing of Grifola frondosa 9006-11.</title>
        <authorList>
            <person name="Min B."/>
            <person name="Park H."/>
            <person name="Kim J.-G."/>
            <person name="Cho H."/>
            <person name="Oh Y.-L."/>
            <person name="Kong W.-S."/>
            <person name="Choi I.-G."/>
        </authorList>
    </citation>
    <scope>NUCLEOTIDE SEQUENCE [LARGE SCALE GENOMIC DNA]</scope>
    <source>
        <strain evidence="1 2">9006-11</strain>
    </source>
</reference>
<sequence>MPKSNNGTNDTLHLATVLSEKYGKKPSHYLTLLFTSGMKMNNARKPNTFNAWTHHMAKELNEDGAGVSVNLLDLQRDNMEDYKNLSVEQKTVFIAELTEEREIWTTGQWPTQRGRTQDVNNVCLKIENLCLGLKHQTGVEFFYCLVCNTEDIPAYIKIKGRVVEGRNPGKNEQDAF</sequence>
<name>A0A1C7M2K9_GRIFR</name>
<keyword evidence="2" id="KW-1185">Reference proteome</keyword>
<evidence type="ECO:0000313" key="1">
    <source>
        <dbReference type="EMBL" id="OBZ70727.1"/>
    </source>
</evidence>
<dbReference type="EMBL" id="LUGG01000013">
    <property type="protein sequence ID" value="OBZ70727.1"/>
    <property type="molecule type" value="Genomic_DNA"/>
</dbReference>
<gene>
    <name evidence="1" type="ORF">A0H81_09509</name>
</gene>
<proteinExistence type="predicted"/>
<evidence type="ECO:0000313" key="2">
    <source>
        <dbReference type="Proteomes" id="UP000092993"/>
    </source>
</evidence>
<accession>A0A1C7M2K9</accession>
<dbReference type="AlphaFoldDB" id="A0A1C7M2K9"/>
<dbReference type="Proteomes" id="UP000092993">
    <property type="component" value="Unassembled WGS sequence"/>
</dbReference>
<organism evidence="1 2">
    <name type="scientific">Grifola frondosa</name>
    <name type="common">Maitake</name>
    <name type="synonym">Polyporus frondosus</name>
    <dbReference type="NCBI Taxonomy" id="5627"/>
    <lineage>
        <taxon>Eukaryota</taxon>
        <taxon>Fungi</taxon>
        <taxon>Dikarya</taxon>
        <taxon>Basidiomycota</taxon>
        <taxon>Agaricomycotina</taxon>
        <taxon>Agaricomycetes</taxon>
        <taxon>Polyporales</taxon>
        <taxon>Grifolaceae</taxon>
        <taxon>Grifola</taxon>
    </lineage>
</organism>
<protein>
    <submittedName>
        <fullName evidence="1">Uncharacterized protein</fullName>
    </submittedName>
</protein>